<proteinExistence type="predicted"/>
<feature type="region of interest" description="Disordered" evidence="1">
    <location>
        <begin position="1"/>
        <end position="69"/>
    </location>
</feature>
<feature type="compositionally biased region" description="Pro residues" evidence="1">
    <location>
        <begin position="10"/>
        <end position="20"/>
    </location>
</feature>
<feature type="compositionally biased region" description="Low complexity" evidence="1">
    <location>
        <begin position="484"/>
        <end position="498"/>
    </location>
</feature>
<reference evidence="2" key="1">
    <citation type="submission" date="2021-01" db="EMBL/GenBank/DDBJ databases">
        <authorList>
            <person name="Corre E."/>
            <person name="Pelletier E."/>
            <person name="Niang G."/>
            <person name="Scheremetjew M."/>
            <person name="Finn R."/>
            <person name="Kale V."/>
            <person name="Holt S."/>
            <person name="Cochrane G."/>
            <person name="Meng A."/>
            <person name="Brown T."/>
            <person name="Cohen L."/>
        </authorList>
    </citation>
    <scope>NUCLEOTIDE SEQUENCE</scope>
    <source>
        <strain evidence="2">MM31A-1</strain>
    </source>
</reference>
<feature type="region of interest" description="Disordered" evidence="1">
    <location>
        <begin position="484"/>
        <end position="506"/>
    </location>
</feature>
<feature type="region of interest" description="Disordered" evidence="1">
    <location>
        <begin position="417"/>
        <end position="444"/>
    </location>
</feature>
<evidence type="ECO:0000313" key="2">
    <source>
        <dbReference type="EMBL" id="CAE0473831.1"/>
    </source>
</evidence>
<protein>
    <submittedName>
        <fullName evidence="2">Uncharacterized protein</fullName>
    </submittedName>
</protein>
<gene>
    <name evidence="2" type="ORF">CDEB00056_LOCUS18684</name>
</gene>
<dbReference type="EMBL" id="HBIO01024330">
    <property type="protein sequence ID" value="CAE0473831.1"/>
    <property type="molecule type" value="Transcribed_RNA"/>
</dbReference>
<dbReference type="PANTHER" id="PTHR42264">
    <property type="entry name" value="EPHRIN_REC_LIKE DOMAIN-CONTAINING PROTEIN"/>
    <property type="match status" value="1"/>
</dbReference>
<dbReference type="AlphaFoldDB" id="A0A7S3QE33"/>
<feature type="compositionally biased region" description="Basic and acidic residues" evidence="1">
    <location>
        <begin position="33"/>
        <end position="44"/>
    </location>
</feature>
<feature type="compositionally biased region" description="Acidic residues" evidence="1">
    <location>
        <begin position="417"/>
        <end position="426"/>
    </location>
</feature>
<name>A0A7S3QE33_9STRA</name>
<feature type="compositionally biased region" description="Low complexity" evidence="1">
    <location>
        <begin position="46"/>
        <end position="66"/>
    </location>
</feature>
<evidence type="ECO:0000256" key="1">
    <source>
        <dbReference type="SAM" id="MobiDB-lite"/>
    </source>
</evidence>
<organism evidence="2">
    <name type="scientific">Chaetoceros debilis</name>
    <dbReference type="NCBI Taxonomy" id="122233"/>
    <lineage>
        <taxon>Eukaryota</taxon>
        <taxon>Sar</taxon>
        <taxon>Stramenopiles</taxon>
        <taxon>Ochrophyta</taxon>
        <taxon>Bacillariophyta</taxon>
        <taxon>Coscinodiscophyceae</taxon>
        <taxon>Chaetocerotophycidae</taxon>
        <taxon>Chaetocerotales</taxon>
        <taxon>Chaetocerotaceae</taxon>
        <taxon>Chaetoceros</taxon>
    </lineage>
</organism>
<dbReference type="PANTHER" id="PTHR42264:SF6">
    <property type="entry name" value="TRANSMEMBRANE PROTEIN"/>
    <property type="match status" value="1"/>
</dbReference>
<accession>A0A7S3QE33</accession>
<sequence>MKCQITHTHIPPPPPFPPPRGRQLVNTYTTSTEQHEQHEHHDHTFTSSSINTSTNTSNDGIDTSTDVSVSSNEFGDTTADLLNNINHHNDTLNTSMEMSLHTHQPPSQMRQLAELLLDCDAAAQKQHQLEYQYDRIHIENDDANGNGTYTYDNNNSMDRNINTTTDSDENINIQPNDNYMRPAISQELPKDILTLLNEESQKCRLIMSDHAGNFLHGIGSGSGIGNVVNVVEDKDNDTSNDDKLGIKGQSGSYTINEVETVIDLFPSALAYRDPIFNRLPIHTAVLTAHDNIHININISNINTINPDSTNDCDSASTSNISEELKNKAQAAAMMIPLLAEKGHYYNIEGRGGLMCHVPGMEEVTTTTTTLNSGTGTCSNGVRGEERNVIQCLASMMEMEVEVDVVEEVYVEVEVEVEVEEEEENNDEEHIQNMDDGGNVSESQHENSVSVIMNGKMVTEMIENKEHDNTPTSSCARKIDFTITTSPSTDSTNAATNTTPKKKKKKFKKVMQKKILHKPPRKEQLLLSILQTLQSKRLIIPRDVQDLDLLLLANDHATRSTRSSTSTGTSGGFDRFQFFAALDPDALKTVSCHGVPLLHYNIIHANDNDNDASNIAIESSIKATNSGFELEAVSTSPTSVAQGGGYGSSYRPNMEGFEMVLSAGVHHHPEELGFLFSTFPHSISSGGGATKGNTNTNTNNNTTMGKTACEAAVEQFGMEHAMSCIKRCIPSGCGYPILHHVMEHVPQYEKDFTANYLEEMDVRDVRGRTLLHTKLAFANSKFNHENNTNGIISSNTNNNINTNSNTNSIIHKYHDSWTFESDPIFFQKVVSLEELEERDPVTGLYPFMLAASEHRCDLTAIYTLLNRNSELIDWKEVEEQFMMNMTDMTGEDDEEDDDYTLASIGDDDSCSAVDKSGVDLVCGGLFDGLMG</sequence>